<comment type="caution">
    <text evidence="6">The sequence shown here is derived from an EMBL/GenBank/DDBJ whole genome shotgun (WGS) entry which is preliminary data.</text>
</comment>
<dbReference type="SUPFAM" id="SSF50978">
    <property type="entry name" value="WD40 repeat-like"/>
    <property type="match status" value="2"/>
</dbReference>
<feature type="repeat" description="WD" evidence="4">
    <location>
        <begin position="89"/>
        <end position="123"/>
    </location>
</feature>
<evidence type="ECO:0000256" key="4">
    <source>
        <dbReference type="PROSITE-ProRule" id="PRU00221"/>
    </source>
</evidence>
<evidence type="ECO:0000313" key="7">
    <source>
        <dbReference type="Proteomes" id="UP001217089"/>
    </source>
</evidence>
<keyword evidence="7" id="KW-1185">Reference proteome</keyword>
<dbReference type="SMART" id="SM00320">
    <property type="entry name" value="WD40"/>
    <property type="match status" value="8"/>
</dbReference>
<dbReference type="PROSITE" id="PS00678">
    <property type="entry name" value="WD_REPEATS_1"/>
    <property type="match status" value="3"/>
</dbReference>
<dbReference type="Pfam" id="PF00400">
    <property type="entry name" value="WD40"/>
    <property type="match status" value="7"/>
</dbReference>
<name>A0ABQ9FXU3_TEGGR</name>
<sequence length="1045" mass="118506">MATMNKLCINLLNEVYLLMQCVNLCSVSFVIRDEVERHHRSGVNALQFDPLLSRLYTAGRDSIIRIWNTKSNKDPYILSMEHHTDWDYVKALAYARDKEQVASAGLDRSIFLWDVNTLTALTASNNTVTNSIYSLAMNPPGTVIVSGSTEKVLRVWDPRTCQKQMKLKGHTDNVKALVLNRDGTQCLSGSSDGTIRLWSLGQQRCVATFRANDTFSVVYSAGRDRRIWATDIRNPEYRTFICEEKAPVLKLELTHVEQPSLWVSTTDSVVRSWPLNKISSRLSGEYDNENLTPVCTQPDFTIKGGPSIRQYYVLNDKRHIVTKDTEDNARKTEELGKVDYEEEIKKRFKMVYVPNWFTVDLKTGLLTIHLDESDCFAAWMSAKELGLVLDRLSASDMIQVRKVIEHVYEKVLGQGSDAGSQTANSNQGGGDADREEPDLASVAEEKVELLCNDQIYLCDFFILVEHVSDRANYAMYVWTHGFDSTVPGCTEEEFLKWNTANRNCFTHTWTTPSKRQWLWNTCNIPGREISKIFISDMHHKLKNAYNSNSCSTDDIQLIKTMLVEGHTKVPGLRIYALFAVSDVGVSEKDLVKYVVWFNDHCAVSQTERFDGVATNNEAFSSIKTGSIDAKLQYLDNLQKIKDETMKQINRHLSAHFSVGWHWGRHHGNEHITWRGKGNDVVRHMIDIFDSIDVQISDRMNISGYDYAISQGKDIYVTLYTNKGSPCQITFFPQTCHLPDRSEGGMYKVYDQFDQHGIGKAKPCIHYFRGIYSSGSLHLINGAPHRLVISASSDTTVKVWNAHKGFCMSTLRTHKDYVKALAYARDKEQVASAGLDRSIFLWDVNTLTALTASNNTVTTSSLNGNKDSIYSLAMNPPGTVIVSGSTEKVLRVWDPRTCQKQMKLKGHTDNVKALVLNRDGTQCLSGSSDGTIRLWSLGQQRCANDTFSVVYSAGRDRRIWATDIRNPEYRTFICEEKAPVLKLELTHPLNKISSRLSGEYDNENLTPVCTQPDFTIKGGPSIRQYYVLNDKRHIARKNRRIRKSRL</sequence>
<dbReference type="InterPro" id="IPR019775">
    <property type="entry name" value="WD40_repeat_CS"/>
</dbReference>
<dbReference type="PROSITE" id="PS50082">
    <property type="entry name" value="WD_REPEATS_2"/>
    <property type="match status" value="8"/>
</dbReference>
<dbReference type="InterPro" id="IPR021772">
    <property type="entry name" value="WDR48/Bun107"/>
</dbReference>
<evidence type="ECO:0000256" key="5">
    <source>
        <dbReference type="SAM" id="MobiDB-lite"/>
    </source>
</evidence>
<dbReference type="PANTHER" id="PTHR19862">
    <property type="entry name" value="WD REPEAT-CONTAINING PROTEIN 48"/>
    <property type="match status" value="1"/>
</dbReference>
<evidence type="ECO:0000313" key="6">
    <source>
        <dbReference type="EMBL" id="KAJ8322073.1"/>
    </source>
</evidence>
<dbReference type="Gene3D" id="2.130.10.10">
    <property type="entry name" value="YVTN repeat-like/Quinoprotein amine dehydrogenase"/>
    <property type="match status" value="3"/>
</dbReference>
<evidence type="ECO:0000256" key="1">
    <source>
        <dbReference type="ARBA" id="ARBA00006917"/>
    </source>
</evidence>
<organism evidence="6 7">
    <name type="scientific">Tegillarca granosa</name>
    <name type="common">Malaysian cockle</name>
    <name type="synonym">Anadara granosa</name>
    <dbReference type="NCBI Taxonomy" id="220873"/>
    <lineage>
        <taxon>Eukaryota</taxon>
        <taxon>Metazoa</taxon>
        <taxon>Spiralia</taxon>
        <taxon>Lophotrochozoa</taxon>
        <taxon>Mollusca</taxon>
        <taxon>Bivalvia</taxon>
        <taxon>Autobranchia</taxon>
        <taxon>Pteriomorphia</taxon>
        <taxon>Arcoida</taxon>
        <taxon>Arcoidea</taxon>
        <taxon>Arcidae</taxon>
        <taxon>Tegillarca</taxon>
    </lineage>
</organism>
<feature type="repeat" description="WD" evidence="4">
    <location>
        <begin position="785"/>
        <end position="809"/>
    </location>
</feature>
<reference evidence="6 7" key="1">
    <citation type="submission" date="2022-12" db="EMBL/GenBank/DDBJ databases">
        <title>Chromosome-level genome of Tegillarca granosa.</title>
        <authorList>
            <person name="Kim J."/>
        </authorList>
    </citation>
    <scope>NUCLEOTIDE SEQUENCE [LARGE SCALE GENOMIC DNA]</scope>
    <source>
        <strain evidence="6">Teg-2019</strain>
        <tissue evidence="6">Adductor muscle</tissue>
    </source>
</reference>
<feature type="repeat" description="WD" evidence="4">
    <location>
        <begin position="861"/>
        <end position="902"/>
    </location>
</feature>
<feature type="compositionally biased region" description="Polar residues" evidence="5">
    <location>
        <begin position="417"/>
        <end position="426"/>
    </location>
</feature>
<dbReference type="EMBL" id="JARBDR010000018">
    <property type="protein sequence ID" value="KAJ8322073.1"/>
    <property type="molecule type" value="Genomic_DNA"/>
</dbReference>
<feature type="repeat" description="WD" evidence="4">
    <location>
        <begin position="125"/>
        <end position="166"/>
    </location>
</feature>
<dbReference type="PROSITE" id="PS50294">
    <property type="entry name" value="WD_REPEATS_REGION"/>
    <property type="match status" value="6"/>
</dbReference>
<feature type="repeat" description="WD" evidence="4">
    <location>
        <begin position="167"/>
        <end position="208"/>
    </location>
</feature>
<accession>A0ABQ9FXU3</accession>
<evidence type="ECO:0008006" key="8">
    <source>
        <dbReference type="Google" id="ProtNLM"/>
    </source>
</evidence>
<gene>
    <name evidence="6" type="ORF">KUTeg_000544</name>
</gene>
<feature type="repeat" description="WD" evidence="4">
    <location>
        <begin position="903"/>
        <end position="944"/>
    </location>
</feature>
<dbReference type="InterPro" id="IPR001680">
    <property type="entry name" value="WD40_rpt"/>
</dbReference>
<dbReference type="InterPro" id="IPR020472">
    <property type="entry name" value="WD40_PAC1"/>
</dbReference>
<evidence type="ECO:0000256" key="3">
    <source>
        <dbReference type="ARBA" id="ARBA00022737"/>
    </source>
</evidence>
<feature type="region of interest" description="Disordered" evidence="5">
    <location>
        <begin position="415"/>
        <end position="438"/>
    </location>
</feature>
<protein>
    <recommendedName>
        <fullName evidence="8">WD repeat-containing protein 48 homolog</fullName>
    </recommendedName>
</protein>
<proteinExistence type="inferred from homology"/>
<dbReference type="InterPro" id="IPR015943">
    <property type="entry name" value="WD40/YVTN_repeat-like_dom_sf"/>
</dbReference>
<feature type="repeat" description="WD" evidence="4">
    <location>
        <begin position="810"/>
        <end position="851"/>
    </location>
</feature>
<dbReference type="InterPro" id="IPR036322">
    <property type="entry name" value="WD40_repeat_dom_sf"/>
</dbReference>
<evidence type="ECO:0000256" key="2">
    <source>
        <dbReference type="ARBA" id="ARBA00022574"/>
    </source>
</evidence>
<dbReference type="PANTHER" id="PTHR19862:SF14">
    <property type="entry name" value="WD REPEAT-CONTAINING PROTEIN 48"/>
    <property type="match status" value="1"/>
</dbReference>
<dbReference type="InterPro" id="IPR051246">
    <property type="entry name" value="WDR48"/>
</dbReference>
<keyword evidence="3" id="KW-0677">Repeat</keyword>
<feature type="repeat" description="WD" evidence="4">
    <location>
        <begin position="36"/>
        <end position="77"/>
    </location>
</feature>
<keyword evidence="2 4" id="KW-0853">WD repeat</keyword>
<comment type="similarity">
    <text evidence="1">Belongs to the WD repeat WDR48 family.</text>
</comment>
<dbReference type="Pfam" id="PF11816">
    <property type="entry name" value="DUF3337"/>
    <property type="match status" value="1"/>
</dbReference>
<dbReference type="Proteomes" id="UP001217089">
    <property type="component" value="Unassembled WGS sequence"/>
</dbReference>
<dbReference type="PRINTS" id="PR00320">
    <property type="entry name" value="GPROTEINBRPT"/>
</dbReference>